<evidence type="ECO:0000313" key="4">
    <source>
        <dbReference type="EMBL" id="GAP15653.1"/>
    </source>
</evidence>
<dbReference type="RefSeq" id="WP_075074819.1">
    <property type="nucleotide sequence ID" value="NZ_DF967972.1"/>
</dbReference>
<dbReference type="STRING" id="360412.LARV_03445"/>
<dbReference type="Proteomes" id="UP000055060">
    <property type="component" value="Unassembled WGS sequence"/>
</dbReference>
<protein>
    <submittedName>
        <fullName evidence="4">Putative Flp pilus-assembly TadE/G-like</fullName>
    </submittedName>
</protein>
<evidence type="ECO:0000259" key="3">
    <source>
        <dbReference type="Pfam" id="PF23981"/>
    </source>
</evidence>
<keyword evidence="1" id="KW-0472">Membrane</keyword>
<keyword evidence="5" id="KW-1185">Reference proteome</keyword>
<dbReference type="EMBL" id="DF967972">
    <property type="protein sequence ID" value="GAP15653.1"/>
    <property type="molecule type" value="Genomic_DNA"/>
</dbReference>
<dbReference type="Pfam" id="PF23981">
    <property type="entry name" value="DUF7305"/>
    <property type="match status" value="1"/>
</dbReference>
<feature type="transmembrane region" description="Helical" evidence="1">
    <location>
        <begin position="12"/>
        <end position="36"/>
    </location>
</feature>
<sequence length="431" mass="45117">MTSSNTQRGQIIVLFALVLVGLLAFAGLAIDGAMVYSDRRANQSAADSASMAGGGAGATYMQLHDMNASHDFNCSDLNIIGKKMNLVKHEIIDAVIFRASTNGFTIDTDITDDNGVKVTCTSTDFDKYLDIEVRITSQTNTNFLHLVSNQPLMNTVTATTRIRPTRPSGGGFAIAATDRTDCGQNSGGVYFDGKIDTHLDGGGIYSGTCITINGKGSVAVSNSEPGVFRTGGTPNFIGDDPIKDPSMQLDIDIPEPDCAALTDTHSQKKQSGTISPGVYSNGIDSQGDLTLKPGLYCIDGALKINGQNKLTGYGVSIVMLGSNTVTINGGGEVNLYAPSAAYPAASPAVSGVLFYAEQGDIKLVGNGVGAFAGTIYAPKGEIEVGGTGDVNPTYHTEMIADHVKIHGNAAVNINYDGNNVYLHNPTLDLLR</sequence>
<dbReference type="InterPro" id="IPR028087">
    <property type="entry name" value="Tad_N"/>
</dbReference>
<gene>
    <name evidence="4" type="ORF">LARV_03445</name>
</gene>
<accession>A0A0S7BPB2</accession>
<proteinExistence type="predicted"/>
<keyword evidence="1" id="KW-1133">Transmembrane helix</keyword>
<keyword evidence="1" id="KW-0812">Transmembrane</keyword>
<feature type="domain" description="DUF7305" evidence="3">
    <location>
        <begin position="282"/>
        <end position="417"/>
    </location>
</feature>
<feature type="domain" description="Putative Flp pilus-assembly TadG-like N-terminal" evidence="2">
    <location>
        <begin position="9"/>
        <end position="54"/>
    </location>
</feature>
<reference evidence="4" key="1">
    <citation type="submission" date="2015-07" db="EMBL/GenBank/DDBJ databases">
        <title>Draft Genome Sequences of Anaerolinea thermolimosa IMO-1, Bellilinea caldifistulae GOMI-1, Leptolinea tardivitalis YMTK-2, Levilinea saccharolytica KIBI-1,Longilinea arvoryzae KOME-1, Previously Described as Members of the Anaerolineaceae (Chloroflexi).</title>
        <authorList>
            <person name="Sekiguchi Y."/>
            <person name="Ohashi A."/>
            <person name="Matsuura N."/>
            <person name="Tourlousse M.D."/>
        </authorList>
    </citation>
    <scope>NUCLEOTIDE SEQUENCE [LARGE SCALE GENOMIC DNA]</scope>
    <source>
        <strain evidence="4">KOME-1</strain>
    </source>
</reference>
<evidence type="ECO:0000313" key="5">
    <source>
        <dbReference type="Proteomes" id="UP000055060"/>
    </source>
</evidence>
<evidence type="ECO:0000256" key="1">
    <source>
        <dbReference type="SAM" id="Phobius"/>
    </source>
</evidence>
<name>A0A0S7BPB2_9CHLR</name>
<dbReference type="AlphaFoldDB" id="A0A0S7BPB2"/>
<dbReference type="InterPro" id="IPR055729">
    <property type="entry name" value="DUF7305"/>
</dbReference>
<evidence type="ECO:0000259" key="2">
    <source>
        <dbReference type="Pfam" id="PF13400"/>
    </source>
</evidence>
<dbReference type="Pfam" id="PF13400">
    <property type="entry name" value="Tad"/>
    <property type="match status" value="1"/>
</dbReference>
<organism evidence="4">
    <name type="scientific">Longilinea arvoryzae</name>
    <dbReference type="NCBI Taxonomy" id="360412"/>
    <lineage>
        <taxon>Bacteria</taxon>
        <taxon>Bacillati</taxon>
        <taxon>Chloroflexota</taxon>
        <taxon>Anaerolineae</taxon>
        <taxon>Anaerolineales</taxon>
        <taxon>Anaerolineaceae</taxon>
        <taxon>Longilinea</taxon>
    </lineage>
</organism>